<dbReference type="Pfam" id="PF02638">
    <property type="entry name" value="GHL10"/>
    <property type="match status" value="1"/>
</dbReference>
<dbReference type="RefSeq" id="WP_117940839.1">
    <property type="nucleotide sequence ID" value="NZ_CP081913.1"/>
</dbReference>
<sequence>MVEEFKMKKALMQVLMYVCLMLPLGACSSDTPQEPEGGTTVPEYFSGVWVTSSASQVLDSKENIKKAVDVCEEYGINHIFVVVWNNGRTLYPSRIMKDLIGVEMMEKYQGRDPLREIIDEAHAHNIKVHAWFEYGFAASYGQNGGMILQAKPDWAARDKTGALLMKNGFVWMNSLHPEVQGFLLSLVKEVVQSYDVDGIQGDDRLPAMPSEGGYDDYTRNLYKSEHHEAEPPMDEKNGEWVNWRCEKLTTFMAKLYQEVKLQKSSLIVSSAPSVFPWCKNEYLQDWPSWLDKGYVDLVIPQHYRYDIDSYQSTLVQQLSYVEAKDRKKFMPGVLIQNGDYNPTEDYLRKMVECNRRNQVSNECFWFYEGLGKLSSFFVNYRNK</sequence>
<dbReference type="InterPro" id="IPR017853">
    <property type="entry name" value="GH"/>
</dbReference>
<dbReference type="Gene3D" id="3.20.20.80">
    <property type="entry name" value="Glycosidases"/>
    <property type="match status" value="1"/>
</dbReference>
<proteinExistence type="predicted"/>
<reference evidence="4 5" key="1">
    <citation type="journal article" date="2019" name="Nat. Med.">
        <title>A library of human gut bacterial isolates paired with longitudinal multiomics data enables mechanistic microbiome research.</title>
        <authorList>
            <person name="Poyet M."/>
            <person name="Groussin M."/>
            <person name="Gibbons S.M."/>
            <person name="Avila-Pacheco J."/>
            <person name="Jiang X."/>
            <person name="Kearney S.M."/>
            <person name="Perrotta A.R."/>
            <person name="Berdy B."/>
            <person name="Zhao S."/>
            <person name="Lieberman T.D."/>
            <person name="Swanson P.K."/>
            <person name="Smith M."/>
            <person name="Roesemann S."/>
            <person name="Alexander J.E."/>
            <person name="Rich S.A."/>
            <person name="Livny J."/>
            <person name="Vlamakis H."/>
            <person name="Clish C."/>
            <person name="Bullock K."/>
            <person name="Deik A."/>
            <person name="Scott J."/>
            <person name="Pierce K.A."/>
            <person name="Xavier R.J."/>
            <person name="Alm E.J."/>
        </authorList>
    </citation>
    <scope>NUCLEOTIDE SEQUENCE [LARGE SCALE GENOMIC DNA]</scope>
    <source>
        <strain evidence="4 5">BIOML-A6</strain>
    </source>
</reference>
<comment type="caution">
    <text evidence="4">The sequence shown here is derived from an EMBL/GenBank/DDBJ whole genome shotgun (WGS) entry which is preliminary data.</text>
</comment>
<gene>
    <name evidence="4" type="ORF">F9958_09585</name>
</gene>
<feature type="chain" id="PRO_5029819323" evidence="2">
    <location>
        <begin position="29"/>
        <end position="383"/>
    </location>
</feature>
<feature type="signal peptide" evidence="2">
    <location>
        <begin position="1"/>
        <end position="28"/>
    </location>
</feature>
<name>A0A7J5LCS6_BACSE</name>
<evidence type="ECO:0000256" key="1">
    <source>
        <dbReference type="ARBA" id="ARBA00022729"/>
    </source>
</evidence>
<evidence type="ECO:0000313" key="5">
    <source>
        <dbReference type="Proteomes" id="UP000467334"/>
    </source>
</evidence>
<dbReference type="AlphaFoldDB" id="A0A7J5LCS6"/>
<evidence type="ECO:0000313" key="4">
    <source>
        <dbReference type="EMBL" id="KAB5314073.1"/>
    </source>
</evidence>
<dbReference type="PANTHER" id="PTHR43405">
    <property type="entry name" value="GLYCOSYL HYDROLASE DIGH"/>
    <property type="match status" value="1"/>
</dbReference>
<dbReference type="GO" id="GO:0016787">
    <property type="term" value="F:hydrolase activity"/>
    <property type="evidence" value="ECO:0007669"/>
    <property type="project" value="UniProtKB-KW"/>
</dbReference>
<keyword evidence="4" id="KW-0378">Hydrolase</keyword>
<evidence type="ECO:0000259" key="3">
    <source>
        <dbReference type="Pfam" id="PF02638"/>
    </source>
</evidence>
<dbReference type="InterPro" id="IPR003790">
    <property type="entry name" value="GHL10"/>
</dbReference>
<feature type="domain" description="Glycosyl hydrolase-like 10" evidence="3">
    <location>
        <begin position="47"/>
        <end position="335"/>
    </location>
</feature>
<keyword evidence="1 2" id="KW-0732">Signal</keyword>
<dbReference type="InterPro" id="IPR052177">
    <property type="entry name" value="Divisome_Glycosyl_Hydrolase"/>
</dbReference>
<dbReference type="EMBL" id="WCLE01000017">
    <property type="protein sequence ID" value="KAB5314073.1"/>
    <property type="molecule type" value="Genomic_DNA"/>
</dbReference>
<dbReference type="Proteomes" id="UP000467334">
    <property type="component" value="Unassembled WGS sequence"/>
</dbReference>
<protein>
    <submittedName>
        <fullName evidence="4">Family 10 glycosylhydrolase</fullName>
    </submittedName>
</protein>
<evidence type="ECO:0000256" key="2">
    <source>
        <dbReference type="SAM" id="SignalP"/>
    </source>
</evidence>
<dbReference type="SUPFAM" id="SSF51445">
    <property type="entry name" value="(Trans)glycosidases"/>
    <property type="match status" value="1"/>
</dbReference>
<dbReference type="PANTHER" id="PTHR43405:SF1">
    <property type="entry name" value="GLYCOSYL HYDROLASE DIGH"/>
    <property type="match status" value="1"/>
</dbReference>
<accession>A0A7J5LCS6</accession>
<organism evidence="4 5">
    <name type="scientific">Bacteroides stercoris</name>
    <dbReference type="NCBI Taxonomy" id="46506"/>
    <lineage>
        <taxon>Bacteria</taxon>
        <taxon>Pseudomonadati</taxon>
        <taxon>Bacteroidota</taxon>
        <taxon>Bacteroidia</taxon>
        <taxon>Bacteroidales</taxon>
        <taxon>Bacteroidaceae</taxon>
        <taxon>Bacteroides</taxon>
    </lineage>
</organism>